<evidence type="ECO:0000256" key="7">
    <source>
        <dbReference type="ARBA" id="ARBA00022801"/>
    </source>
</evidence>
<organism evidence="15 16">
    <name type="scientific">Marasmiellus scandens</name>
    <dbReference type="NCBI Taxonomy" id="2682957"/>
    <lineage>
        <taxon>Eukaryota</taxon>
        <taxon>Fungi</taxon>
        <taxon>Dikarya</taxon>
        <taxon>Basidiomycota</taxon>
        <taxon>Agaricomycotina</taxon>
        <taxon>Agaricomycetes</taxon>
        <taxon>Agaricomycetidae</taxon>
        <taxon>Agaricales</taxon>
        <taxon>Marasmiineae</taxon>
        <taxon>Omphalotaceae</taxon>
        <taxon>Marasmiellus</taxon>
    </lineage>
</organism>
<proteinExistence type="inferred from homology"/>
<evidence type="ECO:0000259" key="14">
    <source>
        <dbReference type="SMART" id="SM00487"/>
    </source>
</evidence>
<keyword evidence="6" id="KW-0547">Nucleotide-binding</keyword>
<dbReference type="EC" id="3.6.4.12" evidence="4"/>
<comment type="caution">
    <text evidence="15">The sequence shown here is derived from an EMBL/GenBank/DDBJ whole genome shotgun (WGS) entry which is preliminary data.</text>
</comment>
<accession>A0ABR1JG58</accession>
<dbReference type="CDD" id="cd18808">
    <property type="entry name" value="SF1_C_Upf1"/>
    <property type="match status" value="1"/>
</dbReference>
<protein>
    <recommendedName>
        <fullName evidence="4">DNA helicase</fullName>
        <ecNumber evidence="4">3.6.4.12</ecNumber>
    </recommendedName>
</protein>
<feature type="compositionally biased region" description="Low complexity" evidence="12">
    <location>
        <begin position="539"/>
        <end position="559"/>
    </location>
</feature>
<evidence type="ECO:0000256" key="11">
    <source>
        <dbReference type="ARBA" id="ARBA00048432"/>
    </source>
</evidence>
<dbReference type="EMBL" id="JBANRG010000014">
    <property type="protein sequence ID" value="KAK7461074.1"/>
    <property type="molecule type" value="Genomic_DNA"/>
</dbReference>
<name>A0ABR1JG58_9AGAR</name>
<dbReference type="InterPro" id="IPR048761">
    <property type="entry name" value="SMUBP-2_HCS1_1B"/>
</dbReference>
<evidence type="ECO:0000259" key="13">
    <source>
        <dbReference type="SMART" id="SM00382"/>
    </source>
</evidence>
<evidence type="ECO:0000256" key="4">
    <source>
        <dbReference type="ARBA" id="ARBA00012551"/>
    </source>
</evidence>
<evidence type="ECO:0000256" key="6">
    <source>
        <dbReference type="ARBA" id="ARBA00022741"/>
    </source>
</evidence>
<evidence type="ECO:0000256" key="3">
    <source>
        <dbReference type="ARBA" id="ARBA00007913"/>
    </source>
</evidence>
<feature type="region of interest" description="Disordered" evidence="12">
    <location>
        <begin position="457"/>
        <end position="567"/>
    </location>
</feature>
<comment type="catalytic activity">
    <reaction evidence="11">
        <text>ATP + H2O = ADP + phosphate + H(+)</text>
        <dbReference type="Rhea" id="RHEA:13065"/>
        <dbReference type="ChEBI" id="CHEBI:15377"/>
        <dbReference type="ChEBI" id="CHEBI:15378"/>
        <dbReference type="ChEBI" id="CHEBI:30616"/>
        <dbReference type="ChEBI" id="CHEBI:43474"/>
        <dbReference type="ChEBI" id="CHEBI:456216"/>
        <dbReference type="EC" id="3.6.4.12"/>
    </reaction>
    <physiologicalReaction direction="left-to-right" evidence="11">
        <dbReference type="Rhea" id="RHEA:13066"/>
    </physiologicalReaction>
</comment>
<evidence type="ECO:0000256" key="12">
    <source>
        <dbReference type="SAM" id="MobiDB-lite"/>
    </source>
</evidence>
<dbReference type="SUPFAM" id="SSF52540">
    <property type="entry name" value="P-loop containing nucleoside triphosphate hydrolases"/>
    <property type="match status" value="2"/>
</dbReference>
<keyword evidence="5" id="KW-0963">Cytoplasm</keyword>
<dbReference type="SMART" id="SM00382">
    <property type="entry name" value="AAA"/>
    <property type="match status" value="1"/>
</dbReference>
<dbReference type="InterPro" id="IPR047187">
    <property type="entry name" value="SF1_C_Upf1"/>
</dbReference>
<feature type="domain" description="AAA+ ATPase" evidence="13">
    <location>
        <begin position="243"/>
        <end position="475"/>
    </location>
</feature>
<dbReference type="Pfam" id="PF13087">
    <property type="entry name" value="AAA_12"/>
    <property type="match status" value="1"/>
</dbReference>
<dbReference type="InterPro" id="IPR014001">
    <property type="entry name" value="Helicase_ATP-bd"/>
</dbReference>
<keyword evidence="16" id="KW-1185">Reference proteome</keyword>
<evidence type="ECO:0000256" key="8">
    <source>
        <dbReference type="ARBA" id="ARBA00022806"/>
    </source>
</evidence>
<keyword evidence="10" id="KW-0539">Nucleus</keyword>
<evidence type="ECO:0000256" key="2">
    <source>
        <dbReference type="ARBA" id="ARBA00004496"/>
    </source>
</evidence>
<feature type="compositionally biased region" description="Acidic residues" evidence="12">
    <location>
        <begin position="527"/>
        <end position="538"/>
    </location>
</feature>
<comment type="subcellular location">
    <subcellularLocation>
        <location evidence="2">Cytoplasm</location>
    </subcellularLocation>
    <subcellularLocation>
        <location evidence="1">Nucleus</location>
    </subcellularLocation>
</comment>
<keyword evidence="7" id="KW-0378">Hydrolase</keyword>
<evidence type="ECO:0000313" key="16">
    <source>
        <dbReference type="Proteomes" id="UP001498398"/>
    </source>
</evidence>
<reference evidence="15 16" key="1">
    <citation type="submission" date="2024-01" db="EMBL/GenBank/DDBJ databases">
        <title>A draft genome for the cacao thread blight pathogen Marasmiellus scandens.</title>
        <authorList>
            <person name="Baruah I.K."/>
            <person name="Leung J."/>
            <person name="Bukari Y."/>
            <person name="Amoako-Attah I."/>
            <person name="Meinhardt L.W."/>
            <person name="Bailey B.A."/>
            <person name="Cohen S.P."/>
        </authorList>
    </citation>
    <scope>NUCLEOTIDE SEQUENCE [LARGE SCALE GENOMIC DNA]</scope>
    <source>
        <strain evidence="15 16">GH-19</strain>
    </source>
</reference>
<evidence type="ECO:0000256" key="5">
    <source>
        <dbReference type="ARBA" id="ARBA00022490"/>
    </source>
</evidence>
<dbReference type="InterPro" id="IPR041677">
    <property type="entry name" value="DNA2/NAM7_AAA_11"/>
</dbReference>
<evidence type="ECO:0000256" key="10">
    <source>
        <dbReference type="ARBA" id="ARBA00023242"/>
    </source>
</evidence>
<feature type="compositionally biased region" description="Basic and acidic residues" evidence="12">
    <location>
        <begin position="498"/>
        <end position="515"/>
    </location>
</feature>
<keyword evidence="8" id="KW-0347">Helicase</keyword>
<dbReference type="Gene3D" id="3.40.50.300">
    <property type="entry name" value="P-loop containing nucleotide triphosphate hydrolases"/>
    <property type="match status" value="2"/>
</dbReference>
<comment type="similarity">
    <text evidence="3">Belongs to the DNA2/NAM7 helicase family.</text>
</comment>
<dbReference type="InterPro" id="IPR050534">
    <property type="entry name" value="Coronavir_polyprotein_1ab"/>
</dbReference>
<evidence type="ECO:0000256" key="9">
    <source>
        <dbReference type="ARBA" id="ARBA00022840"/>
    </source>
</evidence>
<dbReference type="InterPro" id="IPR027417">
    <property type="entry name" value="P-loop_NTPase"/>
</dbReference>
<evidence type="ECO:0000256" key="1">
    <source>
        <dbReference type="ARBA" id="ARBA00004123"/>
    </source>
</evidence>
<feature type="compositionally biased region" description="Low complexity" evidence="12">
    <location>
        <begin position="101"/>
        <end position="116"/>
    </location>
</feature>
<dbReference type="SMART" id="SM00487">
    <property type="entry name" value="DEXDc"/>
    <property type="match status" value="1"/>
</dbReference>
<dbReference type="PANTHER" id="PTHR43788">
    <property type="entry name" value="DNA2/NAM7 HELICASE FAMILY MEMBER"/>
    <property type="match status" value="1"/>
</dbReference>
<dbReference type="InterPro" id="IPR003593">
    <property type="entry name" value="AAA+_ATPase"/>
</dbReference>
<evidence type="ECO:0000313" key="15">
    <source>
        <dbReference type="EMBL" id="KAK7461074.1"/>
    </source>
</evidence>
<dbReference type="Proteomes" id="UP001498398">
    <property type="component" value="Unassembled WGS sequence"/>
</dbReference>
<feature type="region of interest" description="Disordered" evidence="12">
    <location>
        <begin position="97"/>
        <end position="120"/>
    </location>
</feature>
<dbReference type="Pfam" id="PF21138">
    <property type="entry name" value="SMUBP-2_HCS1_1B"/>
    <property type="match status" value="1"/>
</dbReference>
<keyword evidence="9" id="KW-0067">ATP-binding</keyword>
<dbReference type="Gene3D" id="2.40.30.270">
    <property type="match status" value="1"/>
</dbReference>
<gene>
    <name evidence="15" type="ORF">VKT23_009003</name>
</gene>
<feature type="compositionally biased region" description="Basic and acidic residues" evidence="12">
    <location>
        <begin position="465"/>
        <end position="476"/>
    </location>
</feature>
<dbReference type="InterPro" id="IPR041679">
    <property type="entry name" value="DNA2/NAM7-like_C"/>
</dbReference>
<dbReference type="PANTHER" id="PTHR43788:SF8">
    <property type="entry name" value="DNA-BINDING PROTEIN SMUBP-2"/>
    <property type="match status" value="1"/>
</dbReference>
<dbReference type="Pfam" id="PF13086">
    <property type="entry name" value="AAA_11"/>
    <property type="match status" value="1"/>
</dbReference>
<sequence length="813" mass="89016">MSWISDESLLSSFIARQRTLLKRERDADIERSSLLLSNCGPKLLEQKGLALLGLGIVGVNIGLGGKTLIELERPSAYHTSPIFPPHTLRTGDIARIEPNVSSAAPTKKPKKATGSADTKDKDAQVEGVVYKISETRIVIAVDPSDSSSDDLNLPERCRVVKLANSVTYDRMDRAIDHLERAVLQTTSASDKDKSSSPPELTPLIQVLMAMQRPSPKSSIPPIQFFDQTLNPSQQEAVKFCLESPEVACIHGPPGTGKTHTLIEIIRQLTHKSSTRVLVCGASNLSVDNILERLLALPTPEDGEKLKVTRIGHPARVMANEGILESTLEVKASRTDQAALAKDVKNELEATLGILSGKGKGAGKGGKGKPKGLERKKMWEEVKALRKEYRQREGGIVTSVLGESQVVLATCHSSGGRQLRNHQFDVVIIDEATQALEAVCWIPIFKAKKLILAGDPMQLPPTILSLDKKKDKKDKKAGGKGKTGGKAKDVKPKAAVKGKVGEKKSTPSREESKAANEPEDQSITPPPDSEEDSDTDSTDATEAQTPEVPKTAPKSTPKTTIYPRSLRPPHTLETTLFDRLEKIYGPSIKRMLDVQYRMHEKICEFPSKTLYEGRLGSHDKVKGWLLKDLVLENKESKIEGMDEEEVKEVLGTPVAFYDTAGCEYFERVEGEDGGDEGSKCNENEAQVIVRWVESMIGAGIKPSQIAVITPYQAQVTLLTSLLRPSHGPELEIGTVDGMQGREKDAVGISLVRSNDQREVGFLKEKRRLNVAMTRAKRHLCVVGDSSTIVHGGSYLKKWMKWLEGNADVRYAGLE</sequence>
<feature type="domain" description="Helicase ATP-binding" evidence="14">
    <location>
        <begin position="225"/>
        <end position="561"/>
    </location>
</feature>